<evidence type="ECO:0000313" key="7">
    <source>
        <dbReference type="Proteomes" id="UP000598775"/>
    </source>
</evidence>
<evidence type="ECO:0000313" key="6">
    <source>
        <dbReference type="EMBL" id="GGF10783.1"/>
    </source>
</evidence>
<dbReference type="InterPro" id="IPR003339">
    <property type="entry name" value="ABC/ECF_trnsptr_transmembrane"/>
</dbReference>
<dbReference type="EMBL" id="BMGP01000001">
    <property type="protein sequence ID" value="GGF10783.1"/>
    <property type="molecule type" value="Genomic_DNA"/>
</dbReference>
<keyword evidence="4 5" id="KW-0472">Membrane</keyword>
<dbReference type="Proteomes" id="UP000598775">
    <property type="component" value="Unassembled WGS sequence"/>
</dbReference>
<keyword evidence="2 5" id="KW-0812">Transmembrane</keyword>
<proteinExistence type="predicted"/>
<gene>
    <name evidence="6" type="ORF">GCM10011399_00740</name>
</gene>
<keyword evidence="7" id="KW-1185">Reference proteome</keyword>
<dbReference type="CDD" id="cd16914">
    <property type="entry name" value="EcfT"/>
    <property type="match status" value="1"/>
</dbReference>
<evidence type="ECO:0000256" key="3">
    <source>
        <dbReference type="ARBA" id="ARBA00022989"/>
    </source>
</evidence>
<dbReference type="AlphaFoldDB" id="A0A917ETC3"/>
<feature type="transmembrane region" description="Helical" evidence="5">
    <location>
        <begin position="133"/>
        <end position="153"/>
    </location>
</feature>
<feature type="transmembrane region" description="Helical" evidence="5">
    <location>
        <begin position="96"/>
        <end position="113"/>
    </location>
</feature>
<reference evidence="6 7" key="1">
    <citation type="journal article" date="2014" name="Int. J. Syst. Evol. Microbiol.">
        <title>Complete genome sequence of Corynebacterium casei LMG S-19264T (=DSM 44701T), isolated from a smear-ripened cheese.</title>
        <authorList>
            <consortium name="US DOE Joint Genome Institute (JGI-PGF)"/>
            <person name="Walter F."/>
            <person name="Albersmeier A."/>
            <person name="Kalinowski J."/>
            <person name="Ruckert C."/>
        </authorList>
    </citation>
    <scope>NUCLEOTIDE SEQUENCE [LARGE SCALE GENOMIC DNA]</scope>
    <source>
        <strain evidence="6 7">CGMCC 1.12976</strain>
    </source>
</reference>
<comment type="subcellular location">
    <subcellularLocation>
        <location evidence="1">Membrane</location>
        <topology evidence="1">Multi-pass membrane protein</topology>
    </subcellularLocation>
</comment>
<dbReference type="GO" id="GO:0005886">
    <property type="term" value="C:plasma membrane"/>
    <property type="evidence" value="ECO:0007669"/>
    <property type="project" value="UniProtKB-ARBA"/>
</dbReference>
<evidence type="ECO:0000256" key="1">
    <source>
        <dbReference type="ARBA" id="ARBA00004141"/>
    </source>
</evidence>
<dbReference type="Pfam" id="PF02361">
    <property type="entry name" value="CbiQ"/>
    <property type="match status" value="1"/>
</dbReference>
<dbReference type="RefSeq" id="WP_188671980.1">
    <property type="nucleotide sequence ID" value="NZ_BMGP01000001.1"/>
</dbReference>
<accession>A0A917ETC3</accession>
<evidence type="ECO:0000256" key="4">
    <source>
        <dbReference type="ARBA" id="ARBA00023136"/>
    </source>
</evidence>
<evidence type="ECO:0000256" key="5">
    <source>
        <dbReference type="SAM" id="Phobius"/>
    </source>
</evidence>
<keyword evidence="3 5" id="KW-1133">Transmembrane helix</keyword>
<organism evidence="6 7">
    <name type="scientific">Subtercola lobariae</name>
    <dbReference type="NCBI Taxonomy" id="1588641"/>
    <lineage>
        <taxon>Bacteria</taxon>
        <taxon>Bacillati</taxon>
        <taxon>Actinomycetota</taxon>
        <taxon>Actinomycetes</taxon>
        <taxon>Micrococcales</taxon>
        <taxon>Microbacteriaceae</taxon>
        <taxon>Subtercola</taxon>
    </lineage>
</organism>
<comment type="caution">
    <text evidence="6">The sequence shown here is derived from an EMBL/GenBank/DDBJ whole genome shotgun (WGS) entry which is preliminary data.</text>
</comment>
<protein>
    <submittedName>
        <fullName evidence="6">Cobalt ABC transporter permease</fullName>
    </submittedName>
</protein>
<feature type="transmembrane region" description="Helical" evidence="5">
    <location>
        <begin position="66"/>
        <end position="84"/>
    </location>
</feature>
<feature type="transmembrane region" description="Helical" evidence="5">
    <location>
        <begin position="21"/>
        <end position="54"/>
    </location>
</feature>
<sequence>MLTLYRPGTSWFYRAPAGPKAFALLLVVLGVSLLPSTYSCAALAGGVTVLAYLVSGVGLVELGRQVVGVRWIIVITLAFQVLFVPMEPAIANTARVTAAIVIAALLVLTTRVADLLDALERGLRPFIRFGLDPARIALVLAVAITTVPVLTRLAVGVREAQRARGVRAGLVSFVIPFLVVSLKHADELGDALTARGVN</sequence>
<name>A0A917ETC3_9MICO</name>
<evidence type="ECO:0000256" key="2">
    <source>
        <dbReference type="ARBA" id="ARBA00022692"/>
    </source>
</evidence>